<evidence type="ECO:0000313" key="2">
    <source>
        <dbReference type="EMBL" id="OTG08308.1"/>
    </source>
</evidence>
<dbReference type="InParanoid" id="A0A251TB62"/>
<dbReference type="Proteomes" id="UP000215914">
    <property type="component" value="Chromosome 11"/>
</dbReference>
<proteinExistence type="predicted"/>
<dbReference type="AlphaFoldDB" id="A0A251TB62"/>
<dbReference type="Gramene" id="mRNA:HanXRQr2_Chr11g0499031">
    <property type="protein sequence ID" value="mRNA:HanXRQr2_Chr11g0499031"/>
    <property type="gene ID" value="HanXRQr2_Chr11g0499031"/>
</dbReference>
<keyword evidence="3" id="KW-1185">Reference proteome</keyword>
<evidence type="ECO:0000313" key="3">
    <source>
        <dbReference type="Proteomes" id="UP000215914"/>
    </source>
</evidence>
<organism evidence="2 3">
    <name type="scientific">Helianthus annuus</name>
    <name type="common">Common sunflower</name>
    <dbReference type="NCBI Taxonomy" id="4232"/>
    <lineage>
        <taxon>Eukaryota</taxon>
        <taxon>Viridiplantae</taxon>
        <taxon>Streptophyta</taxon>
        <taxon>Embryophyta</taxon>
        <taxon>Tracheophyta</taxon>
        <taxon>Spermatophyta</taxon>
        <taxon>Magnoliopsida</taxon>
        <taxon>eudicotyledons</taxon>
        <taxon>Gunneridae</taxon>
        <taxon>Pentapetalae</taxon>
        <taxon>asterids</taxon>
        <taxon>campanulids</taxon>
        <taxon>Asterales</taxon>
        <taxon>Asteraceae</taxon>
        <taxon>Asteroideae</taxon>
        <taxon>Heliantheae alliance</taxon>
        <taxon>Heliantheae</taxon>
        <taxon>Helianthus</taxon>
    </lineage>
</organism>
<name>A0A251TB62_HELAN</name>
<sequence>MTVVQRRREWWWRFDGWVVSRRQRRRERRRSRSPPVLLISLVERCFVFKMKMVIKKRNPRKDYNASSGFCGDDGVVVKAIFRRPF</sequence>
<dbReference type="EMBL" id="MNCJ02000326">
    <property type="protein sequence ID" value="KAF5782697.1"/>
    <property type="molecule type" value="Genomic_DNA"/>
</dbReference>
<reference evidence="1" key="3">
    <citation type="submission" date="2020-06" db="EMBL/GenBank/DDBJ databases">
        <title>Helianthus annuus Genome sequencing and assembly Release 2.</title>
        <authorList>
            <person name="Gouzy J."/>
            <person name="Langlade N."/>
            <person name="Munos S."/>
        </authorList>
    </citation>
    <scope>NUCLEOTIDE SEQUENCE</scope>
    <source>
        <tissue evidence="1">Leaves</tissue>
    </source>
</reference>
<protein>
    <submittedName>
        <fullName evidence="2">Uncharacterized protein</fullName>
    </submittedName>
</protein>
<reference evidence="1 3" key="1">
    <citation type="journal article" date="2017" name="Nature">
        <title>The sunflower genome provides insights into oil metabolism, flowering and Asterid evolution.</title>
        <authorList>
            <person name="Badouin H."/>
            <person name="Gouzy J."/>
            <person name="Grassa C.J."/>
            <person name="Murat F."/>
            <person name="Staton S.E."/>
            <person name="Cottret L."/>
            <person name="Lelandais-Briere C."/>
            <person name="Owens G.L."/>
            <person name="Carrere S."/>
            <person name="Mayjonade B."/>
            <person name="Legrand L."/>
            <person name="Gill N."/>
            <person name="Kane N.C."/>
            <person name="Bowers J.E."/>
            <person name="Hubner S."/>
            <person name="Bellec A."/>
            <person name="Berard A."/>
            <person name="Berges H."/>
            <person name="Blanchet N."/>
            <person name="Boniface M.C."/>
            <person name="Brunel D."/>
            <person name="Catrice O."/>
            <person name="Chaidir N."/>
            <person name="Claudel C."/>
            <person name="Donnadieu C."/>
            <person name="Faraut T."/>
            <person name="Fievet G."/>
            <person name="Helmstetter N."/>
            <person name="King M."/>
            <person name="Knapp S.J."/>
            <person name="Lai Z."/>
            <person name="Le Paslier M.C."/>
            <person name="Lippi Y."/>
            <person name="Lorenzon L."/>
            <person name="Mandel J.R."/>
            <person name="Marage G."/>
            <person name="Marchand G."/>
            <person name="Marquand E."/>
            <person name="Bret-Mestries E."/>
            <person name="Morien E."/>
            <person name="Nambeesan S."/>
            <person name="Nguyen T."/>
            <person name="Pegot-Espagnet P."/>
            <person name="Pouilly N."/>
            <person name="Raftis F."/>
            <person name="Sallet E."/>
            <person name="Schiex T."/>
            <person name="Thomas J."/>
            <person name="Vandecasteele C."/>
            <person name="Vares D."/>
            <person name="Vear F."/>
            <person name="Vautrin S."/>
            <person name="Crespi M."/>
            <person name="Mangin B."/>
            <person name="Burke J.M."/>
            <person name="Salse J."/>
            <person name="Munos S."/>
            <person name="Vincourt P."/>
            <person name="Rieseberg L.H."/>
            <person name="Langlade N.B."/>
        </authorList>
    </citation>
    <scope>NUCLEOTIDE SEQUENCE [LARGE SCALE GENOMIC DNA]</scope>
    <source>
        <strain evidence="3">cv. SF193</strain>
        <tissue evidence="1">Leaves</tissue>
    </source>
</reference>
<evidence type="ECO:0000313" key="1">
    <source>
        <dbReference type="EMBL" id="KAF5782697.1"/>
    </source>
</evidence>
<gene>
    <name evidence="2" type="ORF">HannXRQ_Chr11g0340211</name>
    <name evidence="1" type="ORF">HanXRQr2_Chr11g0499031</name>
</gene>
<accession>A0A251TB62</accession>
<reference evidence="2" key="2">
    <citation type="submission" date="2017-02" db="EMBL/GenBank/DDBJ databases">
        <title>Sunflower complete genome.</title>
        <authorList>
            <person name="Langlade N."/>
            <person name="Munos S."/>
        </authorList>
    </citation>
    <scope>NUCLEOTIDE SEQUENCE [LARGE SCALE GENOMIC DNA]</scope>
    <source>
        <tissue evidence="2">Leaves</tissue>
    </source>
</reference>
<dbReference type="EMBL" id="CM007900">
    <property type="protein sequence ID" value="OTG08308.1"/>
    <property type="molecule type" value="Genomic_DNA"/>
</dbReference>